<dbReference type="OrthoDB" id="5197601at2"/>
<protein>
    <submittedName>
        <fullName evidence="2">Putative Fumarylacetoacetase</fullName>
        <ecNumber evidence="2">3.7.1.2</ecNumber>
    </submittedName>
</protein>
<dbReference type="RefSeq" id="WP_053378001.1">
    <property type="nucleotide sequence ID" value="NZ_CP011801.1"/>
</dbReference>
<dbReference type="Proteomes" id="UP000069205">
    <property type="component" value="Chromosome"/>
</dbReference>
<proteinExistence type="predicted"/>
<name>A0A0K2G6M8_NITMO</name>
<feature type="domain" description="Fumarylacetoacetase-like C-terminal" evidence="1">
    <location>
        <begin position="115"/>
        <end position="324"/>
    </location>
</feature>
<dbReference type="Pfam" id="PF01557">
    <property type="entry name" value="FAA_hydrolase"/>
    <property type="match status" value="1"/>
</dbReference>
<dbReference type="Gene3D" id="3.90.850.10">
    <property type="entry name" value="Fumarylacetoacetase-like, C-terminal domain"/>
    <property type="match status" value="1"/>
</dbReference>
<dbReference type="InterPro" id="IPR036663">
    <property type="entry name" value="Fumarylacetoacetase_C_sf"/>
</dbReference>
<dbReference type="KEGG" id="nmv:NITMOv2_0062"/>
<evidence type="ECO:0000259" key="1">
    <source>
        <dbReference type="Pfam" id="PF01557"/>
    </source>
</evidence>
<evidence type="ECO:0000313" key="3">
    <source>
        <dbReference type="Proteomes" id="UP000069205"/>
    </source>
</evidence>
<reference evidence="2 3" key="1">
    <citation type="journal article" date="2015" name="Proc. Natl. Acad. Sci. U.S.A.">
        <title>Expanded metabolic versatility of ubiquitous nitrite-oxidizing bacteria from the genus Nitrospira.</title>
        <authorList>
            <person name="Koch H."/>
            <person name="Lucker S."/>
            <person name="Albertsen M."/>
            <person name="Kitzinger K."/>
            <person name="Herbold C."/>
            <person name="Spieck E."/>
            <person name="Nielsen P.H."/>
            <person name="Wagner M."/>
            <person name="Daims H."/>
        </authorList>
    </citation>
    <scope>NUCLEOTIDE SEQUENCE [LARGE SCALE GENOMIC DNA]</scope>
    <source>
        <strain evidence="2 3">NSP M-1</strain>
    </source>
</reference>
<organism evidence="2 3">
    <name type="scientific">Nitrospira moscoviensis</name>
    <dbReference type="NCBI Taxonomy" id="42253"/>
    <lineage>
        <taxon>Bacteria</taxon>
        <taxon>Pseudomonadati</taxon>
        <taxon>Nitrospirota</taxon>
        <taxon>Nitrospiria</taxon>
        <taxon>Nitrospirales</taxon>
        <taxon>Nitrospiraceae</taxon>
        <taxon>Nitrospira</taxon>
    </lineage>
</organism>
<accession>A0A0K2G6M8</accession>
<dbReference type="PANTHER" id="PTHR43211">
    <property type="entry name" value="FUMARYLACETOACETATE HYDROLASE"/>
    <property type="match status" value="1"/>
</dbReference>
<keyword evidence="2" id="KW-0378">Hydrolase</keyword>
<dbReference type="STRING" id="42253.NITMOv2_0062"/>
<sequence length="332" mass="36286">MKLVSFLVATPVGTFTRVGAMHGRTIVDVNQAYARWLADQREAQPRRLADALVPSTMLEFLEGGSSTMAAARGAVDYAAQLAPSSKGPAGETIFYQPGDIRLVAPLPNPPSLRDFIAFEDHIAATSKKRGQPIPPEWYKFPVYYKGNHRTIIGPDDTLPWPLDTAKLDYELELACVIGRQGRDISEQQAQDYIAGYTIMNDFSARDIQFQEMACRLGPAKGKDFATALGPWLVTPDEIADLGAVTMIARVNGEEWSRGRFGTIHWSFPQMIAHVSRGETIYPGDVFGSGTVGGGCGLEMDRYLKPGDVVELEIQPIGILKTQVVGATKRDAL</sequence>
<dbReference type="SUPFAM" id="SSF56529">
    <property type="entry name" value="FAH"/>
    <property type="match status" value="1"/>
</dbReference>
<gene>
    <name evidence="2" type="ORF">NITMOv2_0062</name>
</gene>
<dbReference type="AlphaFoldDB" id="A0A0K2G6M8"/>
<dbReference type="PANTHER" id="PTHR43211:SF1">
    <property type="entry name" value="BLL6422 PROTEIN"/>
    <property type="match status" value="1"/>
</dbReference>
<dbReference type="EC" id="3.7.1.2" evidence="2"/>
<dbReference type="InterPro" id="IPR011234">
    <property type="entry name" value="Fumarylacetoacetase-like_C"/>
</dbReference>
<dbReference type="GO" id="GO:0004334">
    <property type="term" value="F:fumarylacetoacetase activity"/>
    <property type="evidence" value="ECO:0007669"/>
    <property type="project" value="UniProtKB-EC"/>
</dbReference>
<dbReference type="PATRIC" id="fig|42253.5.peg.64"/>
<evidence type="ECO:0000313" key="2">
    <source>
        <dbReference type="EMBL" id="ALA56504.1"/>
    </source>
</evidence>
<keyword evidence="3" id="KW-1185">Reference proteome</keyword>
<dbReference type="EMBL" id="CP011801">
    <property type="protein sequence ID" value="ALA56504.1"/>
    <property type="molecule type" value="Genomic_DNA"/>
</dbReference>